<dbReference type="EMBL" id="MVJN01000004">
    <property type="protein sequence ID" value="RAP37005.1"/>
    <property type="molecule type" value="Genomic_DNA"/>
</dbReference>
<dbReference type="Proteomes" id="UP000249458">
    <property type="component" value="Unassembled WGS sequence"/>
</dbReference>
<evidence type="ECO:0000313" key="2">
    <source>
        <dbReference type="Proteomes" id="UP000249458"/>
    </source>
</evidence>
<name>A0A364LKQ2_9GAMM</name>
<accession>A0A364LKQ2</accession>
<gene>
    <name evidence="1" type="ORF">B1207_06130</name>
</gene>
<organism evidence="1 2">
    <name type="scientific">Legionella quinlivanii</name>
    <dbReference type="NCBI Taxonomy" id="45073"/>
    <lineage>
        <taxon>Bacteria</taxon>
        <taxon>Pseudomonadati</taxon>
        <taxon>Pseudomonadota</taxon>
        <taxon>Gammaproteobacteria</taxon>
        <taxon>Legionellales</taxon>
        <taxon>Legionellaceae</taxon>
        <taxon>Legionella</taxon>
    </lineage>
</organism>
<evidence type="ECO:0000313" key="1">
    <source>
        <dbReference type="EMBL" id="RAP37005.1"/>
    </source>
</evidence>
<protein>
    <submittedName>
        <fullName evidence="1">Uncharacterized protein</fullName>
    </submittedName>
</protein>
<dbReference type="AlphaFoldDB" id="A0A364LKQ2"/>
<proteinExistence type="predicted"/>
<comment type="caution">
    <text evidence="1">The sequence shown here is derived from an EMBL/GenBank/DDBJ whole genome shotgun (WGS) entry which is preliminary data.</text>
</comment>
<dbReference type="Gene3D" id="3.40.50.11550">
    <property type="match status" value="1"/>
</dbReference>
<reference evidence="1 2" key="1">
    <citation type="submission" date="2017-02" db="EMBL/GenBank/DDBJ databases">
        <title>Legionella quilivanii strain from human: case report and whole genome sequencing analysis.</title>
        <authorList>
            <person name="Lalancette C."/>
            <person name="Leduc J.-M."/>
            <person name="Levesque S."/>
            <person name="Fournier E."/>
            <person name="Saoud J."/>
            <person name="Faucher S.P."/>
            <person name="Bernard K."/>
            <person name="Martineau C."/>
            <person name="Longtin J."/>
        </authorList>
    </citation>
    <scope>NUCLEOTIDE SEQUENCE [LARGE SCALE GENOMIC DNA]</scope>
    <source>
        <strain evidence="1 2">ID143958</strain>
    </source>
</reference>
<sequence length="284" mass="32624">MFGEVILNGANRSFLPNTKIKRSLINEIIIMKSKFSKDRFFNAADGQVRKLKQLDACIAKLTQSSSVEGFPPGIFINEHHDHNFPKEFLIANFQYFKKMGIETFFFEFADDEDQHLFDSALNSEEVAALDSVVIRGTHKTRTVAIAAIQAGIRVVALDCKQAREGSPEYFRHPTKEDWDTYYKKRDSIFDENARRIFNREHQSKPYLFYSGLAHGNNNHGFPSFFPGPKITLLLSDDDFNFHVNGIKQHLHVDDIIFSRDLGRCYCLASNDENTLAQARIFFPN</sequence>
<dbReference type="SUPFAM" id="SSF159501">
    <property type="entry name" value="EreA/ChaN-like"/>
    <property type="match status" value="1"/>
</dbReference>